<organism evidence="1 2">
    <name type="scientific">Xylanibacter caecicola</name>
    <dbReference type="NCBI Taxonomy" id="2736294"/>
    <lineage>
        <taxon>Bacteria</taxon>
        <taxon>Pseudomonadati</taxon>
        <taxon>Bacteroidota</taxon>
        <taxon>Bacteroidia</taxon>
        <taxon>Bacteroidales</taxon>
        <taxon>Prevotellaceae</taxon>
        <taxon>Xylanibacter</taxon>
    </lineage>
</organism>
<protein>
    <submittedName>
        <fullName evidence="1">Uncharacterized protein</fullName>
    </submittedName>
</protein>
<gene>
    <name evidence="1" type="ORF">HPS54_03055</name>
</gene>
<name>A0ABX2AZQ8_9BACT</name>
<dbReference type="Proteomes" id="UP000820977">
    <property type="component" value="Unassembled WGS sequence"/>
</dbReference>
<sequence>MKRIYIKPSIELVNIETESLLAGLSKTGVSTWDKKDITDEVNLDINDKDGDSEDIICTKPNNPDLWDDDEW</sequence>
<comment type="caution">
    <text evidence="1">The sequence shown here is derived from an EMBL/GenBank/DDBJ whole genome shotgun (WGS) entry which is preliminary data.</text>
</comment>
<reference evidence="1 2" key="1">
    <citation type="submission" date="2020-05" db="EMBL/GenBank/DDBJ databases">
        <title>Distinct polysaccharide utilization as determinants for interspecies competition between intestinal Prevotella spp.</title>
        <authorList>
            <person name="Galvez E.J.C."/>
            <person name="Iljazovic A."/>
            <person name="Strowig T."/>
        </authorList>
    </citation>
    <scope>NUCLEOTIDE SEQUENCE [LARGE SCALE GENOMIC DNA]</scope>
    <source>
        <strain evidence="1 2">PCHR</strain>
    </source>
</reference>
<evidence type="ECO:0000313" key="1">
    <source>
        <dbReference type="EMBL" id="NPE24508.1"/>
    </source>
</evidence>
<proteinExistence type="predicted"/>
<accession>A0ABX2AZQ8</accession>
<dbReference type="EMBL" id="JABKKJ010000003">
    <property type="protein sequence ID" value="NPE24508.1"/>
    <property type="molecule type" value="Genomic_DNA"/>
</dbReference>
<evidence type="ECO:0000313" key="2">
    <source>
        <dbReference type="Proteomes" id="UP000820977"/>
    </source>
</evidence>
<keyword evidence="2" id="KW-1185">Reference proteome</keyword>
<dbReference type="RefSeq" id="WP_172344005.1">
    <property type="nucleotide sequence ID" value="NZ_CASYYZ010000034.1"/>
</dbReference>